<feature type="transmembrane region" description="Helical" evidence="8">
    <location>
        <begin position="266"/>
        <end position="292"/>
    </location>
</feature>
<keyword evidence="3 8" id="KW-0808">Transferase</keyword>
<feature type="region of interest" description="Disordered" evidence="9">
    <location>
        <begin position="1"/>
        <end position="26"/>
    </location>
</feature>
<feature type="region of interest" description="Disordered" evidence="9">
    <location>
        <begin position="352"/>
        <end position="417"/>
    </location>
</feature>
<protein>
    <recommendedName>
        <fullName evidence="8">S-acyltransferase</fullName>
        <ecNumber evidence="8">2.3.1.225</ecNumber>
    </recommendedName>
    <alternativeName>
        <fullName evidence="8">Palmitoyltransferase</fullName>
    </alternativeName>
</protein>
<comment type="similarity">
    <text evidence="2 8">Belongs to the DHHC palmitoyltransferase family.</text>
</comment>
<evidence type="ECO:0000256" key="2">
    <source>
        <dbReference type="ARBA" id="ARBA00008574"/>
    </source>
</evidence>
<evidence type="ECO:0000256" key="5">
    <source>
        <dbReference type="ARBA" id="ARBA00022989"/>
    </source>
</evidence>
<evidence type="ECO:0000259" key="10">
    <source>
        <dbReference type="Pfam" id="PF01529"/>
    </source>
</evidence>
<dbReference type="PANTHER" id="PTHR22883:SF57">
    <property type="entry name" value="S-ACYLTRANSFERASE"/>
    <property type="match status" value="1"/>
</dbReference>
<dbReference type="GO" id="GO:0019706">
    <property type="term" value="F:protein-cysteine S-palmitoyltransferase activity"/>
    <property type="evidence" value="ECO:0007669"/>
    <property type="project" value="UniProtKB-EC"/>
</dbReference>
<proteinExistence type="inferred from homology"/>
<keyword evidence="4 8" id="KW-0812">Transmembrane</keyword>
<dbReference type="EC" id="2.3.1.225" evidence="8"/>
<dbReference type="GO" id="GO:0006612">
    <property type="term" value="P:protein targeting to membrane"/>
    <property type="evidence" value="ECO:0007669"/>
    <property type="project" value="TreeGrafter"/>
</dbReference>
<evidence type="ECO:0000313" key="12">
    <source>
        <dbReference type="Proteomes" id="UP001179952"/>
    </source>
</evidence>
<feature type="transmembrane region" description="Helical" evidence="8">
    <location>
        <begin position="90"/>
        <end position="109"/>
    </location>
</feature>
<evidence type="ECO:0000256" key="1">
    <source>
        <dbReference type="ARBA" id="ARBA00004141"/>
    </source>
</evidence>
<evidence type="ECO:0000256" key="3">
    <source>
        <dbReference type="ARBA" id="ARBA00022679"/>
    </source>
</evidence>
<dbReference type="EMBL" id="JAUJYN010000011">
    <property type="protein sequence ID" value="KAK1261150.1"/>
    <property type="molecule type" value="Genomic_DNA"/>
</dbReference>
<evidence type="ECO:0000256" key="8">
    <source>
        <dbReference type="RuleBase" id="RU079119"/>
    </source>
</evidence>
<dbReference type="InterPro" id="IPR039859">
    <property type="entry name" value="PFA4/ZDH16/20/ERF2-like"/>
</dbReference>
<dbReference type="GO" id="GO:0005783">
    <property type="term" value="C:endoplasmic reticulum"/>
    <property type="evidence" value="ECO:0007669"/>
    <property type="project" value="TreeGrafter"/>
</dbReference>
<comment type="caution">
    <text evidence="11">The sequence shown here is derived from an EMBL/GenBank/DDBJ whole genome shotgun (WGS) entry which is preliminary data.</text>
</comment>
<dbReference type="Proteomes" id="UP001179952">
    <property type="component" value="Unassembled WGS sequence"/>
</dbReference>
<keyword evidence="5 8" id="KW-1133">Transmembrane helix</keyword>
<dbReference type="InterPro" id="IPR001594">
    <property type="entry name" value="Palmitoyltrfase_DHHC"/>
</dbReference>
<organism evidence="11 12">
    <name type="scientific">Acorus gramineus</name>
    <name type="common">Dwarf sweet flag</name>
    <dbReference type="NCBI Taxonomy" id="55184"/>
    <lineage>
        <taxon>Eukaryota</taxon>
        <taxon>Viridiplantae</taxon>
        <taxon>Streptophyta</taxon>
        <taxon>Embryophyta</taxon>
        <taxon>Tracheophyta</taxon>
        <taxon>Spermatophyta</taxon>
        <taxon>Magnoliopsida</taxon>
        <taxon>Liliopsida</taxon>
        <taxon>Acoraceae</taxon>
        <taxon>Acorus</taxon>
    </lineage>
</organism>
<name>A0AAV9AAB3_ACOGR</name>
<dbReference type="GO" id="GO:0005794">
    <property type="term" value="C:Golgi apparatus"/>
    <property type="evidence" value="ECO:0007669"/>
    <property type="project" value="TreeGrafter"/>
</dbReference>
<evidence type="ECO:0000256" key="9">
    <source>
        <dbReference type="SAM" id="MobiDB-lite"/>
    </source>
</evidence>
<reference evidence="11" key="1">
    <citation type="journal article" date="2023" name="Nat. Commun.">
        <title>Diploid and tetraploid genomes of Acorus and the evolution of monocots.</title>
        <authorList>
            <person name="Ma L."/>
            <person name="Liu K.W."/>
            <person name="Li Z."/>
            <person name="Hsiao Y.Y."/>
            <person name="Qi Y."/>
            <person name="Fu T."/>
            <person name="Tang G.D."/>
            <person name="Zhang D."/>
            <person name="Sun W.H."/>
            <person name="Liu D.K."/>
            <person name="Li Y."/>
            <person name="Chen G.Z."/>
            <person name="Liu X.D."/>
            <person name="Liao X.Y."/>
            <person name="Jiang Y.T."/>
            <person name="Yu X."/>
            <person name="Hao Y."/>
            <person name="Huang J."/>
            <person name="Zhao X.W."/>
            <person name="Ke S."/>
            <person name="Chen Y.Y."/>
            <person name="Wu W.L."/>
            <person name="Hsu J.L."/>
            <person name="Lin Y.F."/>
            <person name="Huang M.D."/>
            <person name="Li C.Y."/>
            <person name="Huang L."/>
            <person name="Wang Z.W."/>
            <person name="Zhao X."/>
            <person name="Zhong W.Y."/>
            <person name="Peng D.H."/>
            <person name="Ahmad S."/>
            <person name="Lan S."/>
            <person name="Zhang J.S."/>
            <person name="Tsai W.C."/>
            <person name="Van de Peer Y."/>
            <person name="Liu Z.J."/>
        </authorList>
    </citation>
    <scope>NUCLEOTIDE SEQUENCE</scope>
    <source>
        <strain evidence="11">SCP</strain>
    </source>
</reference>
<dbReference type="Pfam" id="PF01529">
    <property type="entry name" value="DHHC"/>
    <property type="match status" value="1"/>
</dbReference>
<dbReference type="AlphaFoldDB" id="A0AAV9AAB3"/>
<keyword evidence="6 8" id="KW-0472">Membrane</keyword>
<accession>A0AAV9AAB3</accession>
<evidence type="ECO:0000313" key="11">
    <source>
        <dbReference type="EMBL" id="KAK1261150.1"/>
    </source>
</evidence>
<evidence type="ECO:0000256" key="4">
    <source>
        <dbReference type="ARBA" id="ARBA00022692"/>
    </source>
</evidence>
<feature type="domain" description="Palmitoyltransferase DHHC" evidence="10">
    <location>
        <begin position="175"/>
        <end position="303"/>
    </location>
</feature>
<evidence type="ECO:0000256" key="7">
    <source>
        <dbReference type="ARBA" id="ARBA00023315"/>
    </source>
</evidence>
<comment type="domain">
    <text evidence="8">The DHHC domain is required for palmitoyltransferase activity.</text>
</comment>
<dbReference type="PANTHER" id="PTHR22883">
    <property type="entry name" value="ZINC FINGER DHHC DOMAIN CONTAINING PROTEIN"/>
    <property type="match status" value="1"/>
</dbReference>
<comment type="subcellular location">
    <subcellularLocation>
        <location evidence="1">Membrane</location>
        <topology evidence="1">Multi-pass membrane protein</topology>
    </subcellularLocation>
</comment>
<sequence>MDSNTSKSHSPNKAIPTSNLPKSESNILSCRPESVNSKGNLNRNTVTDYLRQLSGASLRGEPTRLYQVWPGQNVFFFKGRLVCGPDPKGFLLTMVSGILSNWIFCAYICDDSLSKHSWLVKMFSLILSAMVVFSLVMVGTGDPGFIPRSDESGTEEVGTSNGRRSIRVDVNGVEMKMKYCKICKIFRPPRSSHCIVCDNCVEKFDHHCPWIGQCIGLRNYRFFIMFITSALTSFIYIFAFSCWRLKQKLSSTKSGVLGLLGNAPETLSLTMFSFFAIWFLTGLTIFHGYLIIVNQTARENYRKRYADSRNPYDKGMLKNIYEALFRKLPPPKVNFRAEVDPWWFSRGRELKGTSARDSGHGEDEGEVDATQKASGETSDVGNSIDREYEAKTNPMHASKGENKVDVGGSVEVEIGKL</sequence>
<dbReference type="GO" id="GO:0016020">
    <property type="term" value="C:membrane"/>
    <property type="evidence" value="ECO:0007669"/>
    <property type="project" value="UniProtKB-SubCell"/>
</dbReference>
<feature type="compositionally biased region" description="Polar residues" evidence="9">
    <location>
        <begin position="371"/>
        <end position="381"/>
    </location>
</feature>
<dbReference type="PROSITE" id="PS50216">
    <property type="entry name" value="DHHC"/>
    <property type="match status" value="1"/>
</dbReference>
<keyword evidence="12" id="KW-1185">Reference proteome</keyword>
<comment type="catalytic activity">
    <reaction evidence="8">
        <text>L-cysteinyl-[protein] + hexadecanoyl-CoA = S-hexadecanoyl-L-cysteinyl-[protein] + CoA</text>
        <dbReference type="Rhea" id="RHEA:36683"/>
        <dbReference type="Rhea" id="RHEA-COMP:10131"/>
        <dbReference type="Rhea" id="RHEA-COMP:11032"/>
        <dbReference type="ChEBI" id="CHEBI:29950"/>
        <dbReference type="ChEBI" id="CHEBI:57287"/>
        <dbReference type="ChEBI" id="CHEBI:57379"/>
        <dbReference type="ChEBI" id="CHEBI:74151"/>
        <dbReference type="EC" id="2.3.1.225"/>
    </reaction>
</comment>
<evidence type="ECO:0000256" key="6">
    <source>
        <dbReference type="ARBA" id="ARBA00023136"/>
    </source>
</evidence>
<reference evidence="11" key="2">
    <citation type="submission" date="2023-06" db="EMBL/GenBank/DDBJ databases">
        <authorList>
            <person name="Ma L."/>
            <person name="Liu K.-W."/>
            <person name="Li Z."/>
            <person name="Hsiao Y.-Y."/>
            <person name="Qi Y."/>
            <person name="Fu T."/>
            <person name="Tang G."/>
            <person name="Zhang D."/>
            <person name="Sun W.-H."/>
            <person name="Liu D.-K."/>
            <person name="Li Y."/>
            <person name="Chen G.-Z."/>
            <person name="Liu X.-D."/>
            <person name="Liao X.-Y."/>
            <person name="Jiang Y.-T."/>
            <person name="Yu X."/>
            <person name="Hao Y."/>
            <person name="Huang J."/>
            <person name="Zhao X.-W."/>
            <person name="Ke S."/>
            <person name="Chen Y.-Y."/>
            <person name="Wu W.-L."/>
            <person name="Hsu J.-L."/>
            <person name="Lin Y.-F."/>
            <person name="Huang M.-D."/>
            <person name="Li C.-Y."/>
            <person name="Huang L."/>
            <person name="Wang Z.-W."/>
            <person name="Zhao X."/>
            <person name="Zhong W.-Y."/>
            <person name="Peng D.-H."/>
            <person name="Ahmad S."/>
            <person name="Lan S."/>
            <person name="Zhang J.-S."/>
            <person name="Tsai W.-C."/>
            <person name="Van De Peer Y."/>
            <person name="Liu Z.-J."/>
        </authorList>
    </citation>
    <scope>NUCLEOTIDE SEQUENCE</scope>
    <source>
        <strain evidence="11">SCP</strain>
        <tissue evidence="11">Leaves</tissue>
    </source>
</reference>
<feature type="transmembrane region" description="Helical" evidence="8">
    <location>
        <begin position="222"/>
        <end position="245"/>
    </location>
</feature>
<keyword evidence="7 8" id="KW-0012">Acyltransferase</keyword>
<gene>
    <name evidence="11" type="ORF">QJS04_geneDACA018026</name>
</gene>
<feature type="transmembrane region" description="Helical" evidence="8">
    <location>
        <begin position="118"/>
        <end position="138"/>
    </location>
</feature>